<dbReference type="RefSeq" id="XP_030761248.1">
    <property type="nucleotide sequence ID" value="XM_030905388.1"/>
</dbReference>
<dbReference type="InterPro" id="IPR000210">
    <property type="entry name" value="BTB/POZ_dom"/>
</dbReference>
<dbReference type="OrthoDB" id="624345at2759"/>
<dbReference type="GeneID" id="115886296"/>
<dbReference type="PANTHER" id="PTHR45774:SF4">
    <property type="entry name" value="AXUNDEAD, ISOFORM F"/>
    <property type="match status" value="1"/>
</dbReference>
<evidence type="ECO:0000313" key="3">
    <source>
        <dbReference type="RefSeq" id="XP_030761248.1"/>
    </source>
</evidence>
<gene>
    <name evidence="3" type="primary">LOC115886296</name>
</gene>
<protein>
    <submittedName>
        <fullName evidence="3">Uncharacterized protein LOC115886296</fullName>
    </submittedName>
</protein>
<accession>A0A6J2YBJ9</accession>
<dbReference type="PROSITE" id="PS50097">
    <property type="entry name" value="BTB"/>
    <property type="match status" value="1"/>
</dbReference>
<feature type="domain" description="BTB" evidence="1">
    <location>
        <begin position="20"/>
        <end position="84"/>
    </location>
</feature>
<dbReference type="AlphaFoldDB" id="A0A6J2YBJ9"/>
<organism evidence="2 3">
    <name type="scientific">Sitophilus oryzae</name>
    <name type="common">Rice weevil</name>
    <name type="synonym">Curculio oryzae</name>
    <dbReference type="NCBI Taxonomy" id="7048"/>
    <lineage>
        <taxon>Eukaryota</taxon>
        <taxon>Metazoa</taxon>
        <taxon>Ecdysozoa</taxon>
        <taxon>Arthropoda</taxon>
        <taxon>Hexapoda</taxon>
        <taxon>Insecta</taxon>
        <taxon>Pterygota</taxon>
        <taxon>Neoptera</taxon>
        <taxon>Endopterygota</taxon>
        <taxon>Coleoptera</taxon>
        <taxon>Polyphaga</taxon>
        <taxon>Cucujiformia</taxon>
        <taxon>Curculionidae</taxon>
        <taxon>Dryophthorinae</taxon>
        <taxon>Sitophilus</taxon>
    </lineage>
</organism>
<dbReference type="InterPro" id="IPR011333">
    <property type="entry name" value="SKP1/BTB/POZ_sf"/>
</dbReference>
<evidence type="ECO:0000259" key="1">
    <source>
        <dbReference type="PROSITE" id="PS50097"/>
    </source>
</evidence>
<dbReference type="KEGG" id="soy:115886296"/>
<dbReference type="GO" id="GO:0005829">
    <property type="term" value="C:cytosol"/>
    <property type="evidence" value="ECO:0007669"/>
    <property type="project" value="TreeGrafter"/>
</dbReference>
<evidence type="ECO:0000313" key="2">
    <source>
        <dbReference type="Proteomes" id="UP000504635"/>
    </source>
</evidence>
<keyword evidence="2" id="KW-1185">Reference proteome</keyword>
<dbReference type="InParanoid" id="A0A6J2YBJ9"/>
<reference evidence="3" key="1">
    <citation type="submission" date="2025-08" db="UniProtKB">
        <authorList>
            <consortium name="RefSeq"/>
        </authorList>
    </citation>
    <scope>IDENTIFICATION</scope>
    <source>
        <tissue evidence="3">Gonads</tissue>
    </source>
</reference>
<dbReference type="Pfam" id="PF00651">
    <property type="entry name" value="BTB"/>
    <property type="match status" value="1"/>
</dbReference>
<dbReference type="PANTHER" id="PTHR45774">
    <property type="entry name" value="BTB/POZ DOMAIN-CONTAINING"/>
    <property type="match status" value="1"/>
</dbReference>
<dbReference type="Gene3D" id="3.30.710.10">
    <property type="entry name" value="Potassium Channel Kv1.1, Chain A"/>
    <property type="match status" value="1"/>
</dbReference>
<dbReference type="SUPFAM" id="SSF54695">
    <property type="entry name" value="POZ domain"/>
    <property type="match status" value="1"/>
</dbReference>
<dbReference type="SMART" id="SM00225">
    <property type="entry name" value="BTB"/>
    <property type="match status" value="1"/>
</dbReference>
<sequence>MNSAKRMYGLETFFRNQKFVDCTFVINNKEVRAHKLVLASRSLVFEKMLYGDLASDIITLDDVQLEDFNRMLEYIYTDQILLKSINNAWTMLYLARKYLLDDLTEECVNYISDNLTLRNLVLSYEYSELYNITQLRNRCLADIVSSFSGLFVADYHMKSSTLRTLLVKDLGMPKVDLMLKIIDWTITECDLQDVTPTPEIITDILRQEDLLPFFNKKWLLDLTCEYCSDSVLVCQCFGDLIHNTLVHLSGEINWEEESHSLPRIVKPHPHLCKSKKVFKIACRIDLREGEEFSSEIVVDTTLVVSGLVICSEMKCSSDSTDTYKGTVMVRFVEQNSKKNLSRPTIVRDVFTYDSQVYIPLRYAVVLFPGKVYNIRVSYKNYMQAHSSIVCSYMSDKLESTKPDCSMFFFDWRGSIIRGVTFYPL</sequence>
<dbReference type="Proteomes" id="UP000504635">
    <property type="component" value="Unplaced"/>
</dbReference>
<dbReference type="GO" id="GO:0022008">
    <property type="term" value="P:neurogenesis"/>
    <property type="evidence" value="ECO:0007669"/>
    <property type="project" value="TreeGrafter"/>
</dbReference>
<proteinExistence type="predicted"/>
<name>A0A6J2YBJ9_SITOR</name>